<organism evidence="3 4">
    <name type="scientific">Hymenobacter ruricola</name>
    <dbReference type="NCBI Taxonomy" id="2791023"/>
    <lineage>
        <taxon>Bacteria</taxon>
        <taxon>Pseudomonadati</taxon>
        <taxon>Bacteroidota</taxon>
        <taxon>Cytophagia</taxon>
        <taxon>Cytophagales</taxon>
        <taxon>Hymenobacteraceae</taxon>
        <taxon>Hymenobacter</taxon>
    </lineage>
</organism>
<keyword evidence="4" id="KW-1185">Reference proteome</keyword>
<feature type="signal peptide" evidence="1">
    <location>
        <begin position="1"/>
        <end position="23"/>
    </location>
</feature>
<dbReference type="RefSeq" id="WP_196293440.1">
    <property type="nucleotide sequence ID" value="NZ_JADQDM010000005.1"/>
</dbReference>
<evidence type="ECO:0000256" key="1">
    <source>
        <dbReference type="SAM" id="SignalP"/>
    </source>
</evidence>
<dbReference type="Pfam" id="PF13568">
    <property type="entry name" value="OMP_b-brl_2"/>
    <property type="match status" value="1"/>
</dbReference>
<keyword evidence="1" id="KW-0732">Signal</keyword>
<dbReference type="InterPro" id="IPR025665">
    <property type="entry name" value="Beta-barrel_OMP_2"/>
</dbReference>
<feature type="chain" id="PRO_5047446367" evidence="1">
    <location>
        <begin position="24"/>
        <end position="264"/>
    </location>
</feature>
<gene>
    <name evidence="3" type="ORF">I2H31_12875</name>
</gene>
<protein>
    <submittedName>
        <fullName evidence="3">PorT family protein</fullName>
    </submittedName>
</protein>
<evidence type="ECO:0000313" key="3">
    <source>
        <dbReference type="EMBL" id="MBF9221996.1"/>
    </source>
</evidence>
<reference evidence="3 4" key="1">
    <citation type="submission" date="2020-11" db="EMBL/GenBank/DDBJ databases">
        <authorList>
            <person name="Kim M.K."/>
        </authorList>
    </citation>
    <scope>NUCLEOTIDE SEQUENCE [LARGE SCALE GENOMIC DNA]</scope>
    <source>
        <strain evidence="3 4">BT662</strain>
    </source>
</reference>
<name>A0ABS0I4V9_9BACT</name>
<comment type="caution">
    <text evidence="3">The sequence shown here is derived from an EMBL/GenBank/DDBJ whole genome shotgun (WGS) entry which is preliminary data.</text>
</comment>
<proteinExistence type="predicted"/>
<sequence length="264" mass="27240">MKNFFSALFLTAGLAGAAGTAQAQSSVEFGPRLGLNVSTVKESGAPDSGFNEQIKSITGVQVGATLNVGINENFSFQPSLIYSSKGAEYTGSTDFPGSNPSYHTAINVSATPKVGYLELPLNFVYTFGGHDGFQVFAGPYAALGVSGSGSASAKIDTNDPDLLALGVTGSIPIKLKVEFGDKQNDNANNNPGTSGTPTATLTVRSFDAGLNAGVGYRFGPFQAQLGYGLGLVNFAPNDPDGNDTGAKSYNRVVQLSANYFFGGK</sequence>
<evidence type="ECO:0000259" key="2">
    <source>
        <dbReference type="Pfam" id="PF13568"/>
    </source>
</evidence>
<evidence type="ECO:0000313" key="4">
    <source>
        <dbReference type="Proteomes" id="UP000618931"/>
    </source>
</evidence>
<dbReference type="EMBL" id="JADQDM010000005">
    <property type="protein sequence ID" value="MBF9221996.1"/>
    <property type="molecule type" value="Genomic_DNA"/>
</dbReference>
<feature type="domain" description="Outer membrane protein beta-barrel" evidence="2">
    <location>
        <begin position="22"/>
        <end position="234"/>
    </location>
</feature>
<accession>A0ABS0I4V9</accession>
<dbReference type="Proteomes" id="UP000618931">
    <property type="component" value="Unassembled WGS sequence"/>
</dbReference>